<protein>
    <submittedName>
        <fullName evidence="2">Uncharacterized protein</fullName>
    </submittedName>
</protein>
<evidence type="ECO:0000313" key="3">
    <source>
        <dbReference type="Proteomes" id="UP000177382"/>
    </source>
</evidence>
<organism evidence="2 3">
    <name type="scientific">Candidatus Woesebacteria bacterium RBG_16_42_24</name>
    <dbReference type="NCBI Taxonomy" id="1802485"/>
    <lineage>
        <taxon>Bacteria</taxon>
        <taxon>Candidatus Woeseibacteriota</taxon>
    </lineage>
</organism>
<dbReference type="InterPro" id="IPR011990">
    <property type="entry name" value="TPR-like_helical_dom_sf"/>
</dbReference>
<dbReference type="Gene3D" id="1.25.40.10">
    <property type="entry name" value="Tetratricopeptide repeat domain"/>
    <property type="match status" value="1"/>
</dbReference>
<comment type="caution">
    <text evidence="2">The sequence shown here is derived from an EMBL/GenBank/DDBJ whole genome shotgun (WGS) entry which is preliminary data.</text>
</comment>
<keyword evidence="1" id="KW-1133">Transmembrane helix</keyword>
<feature type="transmembrane region" description="Helical" evidence="1">
    <location>
        <begin position="12"/>
        <end position="29"/>
    </location>
</feature>
<accession>A0A1F7XLC5</accession>
<dbReference type="EMBL" id="MGFX01000001">
    <property type="protein sequence ID" value="OGM15821.1"/>
    <property type="molecule type" value="Genomic_DNA"/>
</dbReference>
<keyword evidence="1" id="KW-0472">Membrane</keyword>
<reference evidence="2 3" key="1">
    <citation type="journal article" date="2016" name="Nat. Commun.">
        <title>Thousands of microbial genomes shed light on interconnected biogeochemical processes in an aquifer system.</title>
        <authorList>
            <person name="Anantharaman K."/>
            <person name="Brown C.T."/>
            <person name="Hug L.A."/>
            <person name="Sharon I."/>
            <person name="Castelle C.J."/>
            <person name="Probst A.J."/>
            <person name="Thomas B.C."/>
            <person name="Singh A."/>
            <person name="Wilkins M.J."/>
            <person name="Karaoz U."/>
            <person name="Brodie E.L."/>
            <person name="Williams K.H."/>
            <person name="Hubbard S.S."/>
            <person name="Banfield J.F."/>
        </authorList>
    </citation>
    <scope>NUCLEOTIDE SEQUENCE [LARGE SCALE GENOMIC DNA]</scope>
</reference>
<evidence type="ECO:0000313" key="2">
    <source>
        <dbReference type="EMBL" id="OGM15821.1"/>
    </source>
</evidence>
<proteinExistence type="predicted"/>
<evidence type="ECO:0000256" key="1">
    <source>
        <dbReference type="SAM" id="Phobius"/>
    </source>
</evidence>
<sequence length="109" mass="12234">MLKHKKRGPVNLAFVSFSLILISLGFFILKPHPTPTTQVLSASYDADDEILFWEKFINKNPTYVDGLVRLSLLEARRGNTNKAAVYWLSAHNLSPNSKSVNEAKKSLGF</sequence>
<dbReference type="SUPFAM" id="SSF48452">
    <property type="entry name" value="TPR-like"/>
    <property type="match status" value="1"/>
</dbReference>
<name>A0A1F7XLC5_9BACT</name>
<keyword evidence="1" id="KW-0812">Transmembrane</keyword>
<dbReference type="AlphaFoldDB" id="A0A1F7XLC5"/>
<dbReference type="Proteomes" id="UP000177382">
    <property type="component" value="Unassembled WGS sequence"/>
</dbReference>
<gene>
    <name evidence="2" type="ORF">A2V97_03565</name>
</gene>